<keyword evidence="4" id="KW-1185">Reference proteome</keyword>
<protein>
    <submittedName>
        <fullName evidence="3">Pyridoxamine 5'-phosphate oxidase family protein</fullName>
    </submittedName>
</protein>
<accession>A0ABZ0LL59</accession>
<name>A0ABZ0LL59_9ACTN</name>
<dbReference type="EMBL" id="CP137573">
    <property type="protein sequence ID" value="WOX20237.1"/>
    <property type="molecule type" value="Genomic_DNA"/>
</dbReference>
<feature type="region of interest" description="Disordered" evidence="1">
    <location>
        <begin position="1"/>
        <end position="20"/>
    </location>
</feature>
<dbReference type="Proteomes" id="UP001301731">
    <property type="component" value="Chromosome"/>
</dbReference>
<dbReference type="InterPro" id="IPR024747">
    <property type="entry name" value="Pyridox_Oxase-rel"/>
</dbReference>
<dbReference type="Gene3D" id="2.30.110.10">
    <property type="entry name" value="Electron Transport, Fmn-binding Protein, Chain A"/>
    <property type="match status" value="1"/>
</dbReference>
<dbReference type="InterPro" id="IPR012349">
    <property type="entry name" value="Split_barrel_FMN-bd"/>
</dbReference>
<dbReference type="PROSITE" id="PS50943">
    <property type="entry name" value="HTH_CROC1"/>
    <property type="match status" value="1"/>
</dbReference>
<gene>
    <name evidence="3" type="ORF">R2D22_02050</name>
</gene>
<dbReference type="SMART" id="SM00530">
    <property type="entry name" value="HTH_XRE"/>
    <property type="match status" value="1"/>
</dbReference>
<evidence type="ECO:0000313" key="4">
    <source>
        <dbReference type="Proteomes" id="UP001301731"/>
    </source>
</evidence>
<dbReference type="Pfam" id="PF01381">
    <property type="entry name" value="HTH_3"/>
    <property type="match status" value="1"/>
</dbReference>
<evidence type="ECO:0000256" key="1">
    <source>
        <dbReference type="SAM" id="MobiDB-lite"/>
    </source>
</evidence>
<evidence type="ECO:0000313" key="3">
    <source>
        <dbReference type="EMBL" id="WOX20237.1"/>
    </source>
</evidence>
<reference evidence="3 4" key="1">
    <citation type="submission" date="2023-10" db="EMBL/GenBank/DDBJ databases">
        <title>The genome sequence of Streptomyces sp. HUAS YS2.</title>
        <authorList>
            <person name="Mo P."/>
        </authorList>
    </citation>
    <scope>NUCLEOTIDE SEQUENCE [LARGE SCALE GENOMIC DNA]</scope>
    <source>
        <strain evidence="3 4">HUAS YS2</strain>
    </source>
</reference>
<evidence type="ECO:0000259" key="2">
    <source>
        <dbReference type="PROSITE" id="PS50943"/>
    </source>
</evidence>
<dbReference type="SUPFAM" id="SSF47413">
    <property type="entry name" value="lambda repressor-like DNA-binding domains"/>
    <property type="match status" value="1"/>
</dbReference>
<dbReference type="CDD" id="cd00093">
    <property type="entry name" value="HTH_XRE"/>
    <property type="match status" value="1"/>
</dbReference>
<sequence length="231" mass="24454">MDRETQSPRNGAPHPRGDIGRRVAARRHELGLSREELALRAGSAPGYIQYLEEQPATPGVAFLLRLADALETTVPVLTGAIPGGRPYTALLRTVELDAAECWDLLDAHGLGRIALTTPDGPAVLPVNYLVTDGEVAFRSSSTSTSTRSGSSARPTAAGPDVAFEADHIDEMSGQGWSVLLVGPVHDVTDPTVVERLAARADGGPWTGGEDSHWTLLAPRRVTGRRILLAGS</sequence>
<feature type="region of interest" description="Disordered" evidence="1">
    <location>
        <begin position="139"/>
        <end position="158"/>
    </location>
</feature>
<dbReference type="InterPro" id="IPR010982">
    <property type="entry name" value="Lambda_DNA-bd_dom_sf"/>
</dbReference>
<dbReference type="SUPFAM" id="SSF50475">
    <property type="entry name" value="FMN-binding split barrel"/>
    <property type="match status" value="1"/>
</dbReference>
<dbReference type="Gene3D" id="1.10.260.40">
    <property type="entry name" value="lambda repressor-like DNA-binding domains"/>
    <property type="match status" value="1"/>
</dbReference>
<dbReference type="Pfam" id="PF12900">
    <property type="entry name" value="Pyridox_ox_2"/>
    <property type="match status" value="1"/>
</dbReference>
<dbReference type="InterPro" id="IPR001387">
    <property type="entry name" value="Cro/C1-type_HTH"/>
</dbReference>
<organism evidence="3 4">
    <name type="scientific">Streptomyces solicathayae</name>
    <dbReference type="NCBI Taxonomy" id="3081768"/>
    <lineage>
        <taxon>Bacteria</taxon>
        <taxon>Bacillati</taxon>
        <taxon>Actinomycetota</taxon>
        <taxon>Actinomycetes</taxon>
        <taxon>Kitasatosporales</taxon>
        <taxon>Streptomycetaceae</taxon>
        <taxon>Streptomyces</taxon>
    </lineage>
</organism>
<proteinExistence type="predicted"/>
<feature type="domain" description="HTH cro/C1-type" evidence="2">
    <location>
        <begin position="23"/>
        <end position="77"/>
    </location>
</feature>
<dbReference type="RefSeq" id="WP_318100608.1">
    <property type="nucleotide sequence ID" value="NZ_CP137573.1"/>
</dbReference>